<feature type="domain" description="Plastocyanin-like" evidence="7">
    <location>
        <begin position="449"/>
        <end position="565"/>
    </location>
</feature>
<dbReference type="InterPro" id="IPR045087">
    <property type="entry name" value="Cu-oxidase_fam"/>
</dbReference>
<feature type="domain" description="Plastocyanin-like" evidence="6">
    <location>
        <begin position="205"/>
        <end position="365"/>
    </location>
</feature>
<dbReference type="PANTHER" id="PTHR11709:SF145">
    <property type="entry name" value="LCC1"/>
    <property type="match status" value="1"/>
</dbReference>
<dbReference type="InterPro" id="IPR002355">
    <property type="entry name" value="Cu_oxidase_Cu_BS"/>
</dbReference>
<dbReference type="CDD" id="cd13854">
    <property type="entry name" value="CuRO_1_MaLCC_like"/>
    <property type="match status" value="1"/>
</dbReference>
<dbReference type="GO" id="GO:0005507">
    <property type="term" value="F:copper ion binding"/>
    <property type="evidence" value="ECO:0007669"/>
    <property type="project" value="InterPro"/>
</dbReference>
<dbReference type="InterPro" id="IPR011706">
    <property type="entry name" value="Cu-oxidase_C"/>
</dbReference>
<dbReference type="Pfam" id="PF00394">
    <property type="entry name" value="Cu-oxidase"/>
    <property type="match status" value="1"/>
</dbReference>
<reference evidence="9 10" key="1">
    <citation type="submission" date="2020-03" db="EMBL/GenBank/DDBJ databases">
        <title>Draft Genome Sequence of Cudoniella acicularis.</title>
        <authorList>
            <person name="Buettner E."/>
            <person name="Kellner H."/>
        </authorList>
    </citation>
    <scope>NUCLEOTIDE SEQUENCE [LARGE SCALE GENOMIC DNA]</scope>
    <source>
        <strain evidence="9 10">DSM 108380</strain>
    </source>
</reference>
<feature type="domain" description="Plastocyanin-like" evidence="8">
    <location>
        <begin position="80"/>
        <end position="196"/>
    </location>
</feature>
<dbReference type="InterPro" id="IPR001117">
    <property type="entry name" value="Cu-oxidase_2nd"/>
</dbReference>
<name>A0A8H4RPJ4_9HELO</name>
<evidence type="ECO:0000259" key="8">
    <source>
        <dbReference type="Pfam" id="PF07732"/>
    </source>
</evidence>
<keyword evidence="3" id="KW-0560">Oxidoreductase</keyword>
<evidence type="ECO:0000259" key="6">
    <source>
        <dbReference type="Pfam" id="PF00394"/>
    </source>
</evidence>
<dbReference type="CDD" id="cd13901">
    <property type="entry name" value="CuRO_3_MaLCC_like"/>
    <property type="match status" value="1"/>
</dbReference>
<dbReference type="PANTHER" id="PTHR11709">
    <property type="entry name" value="MULTI-COPPER OXIDASE"/>
    <property type="match status" value="1"/>
</dbReference>
<organism evidence="9 10">
    <name type="scientific">Cudoniella acicularis</name>
    <dbReference type="NCBI Taxonomy" id="354080"/>
    <lineage>
        <taxon>Eukaryota</taxon>
        <taxon>Fungi</taxon>
        <taxon>Dikarya</taxon>
        <taxon>Ascomycota</taxon>
        <taxon>Pezizomycotina</taxon>
        <taxon>Leotiomycetes</taxon>
        <taxon>Helotiales</taxon>
        <taxon>Tricladiaceae</taxon>
        <taxon>Cudoniella</taxon>
    </lineage>
</organism>
<dbReference type="EMBL" id="JAAMPI010000381">
    <property type="protein sequence ID" value="KAF4632077.1"/>
    <property type="molecule type" value="Genomic_DNA"/>
</dbReference>
<keyword evidence="10" id="KW-1185">Reference proteome</keyword>
<evidence type="ECO:0000256" key="4">
    <source>
        <dbReference type="ARBA" id="ARBA00023008"/>
    </source>
</evidence>
<dbReference type="AlphaFoldDB" id="A0A8H4RPJ4"/>
<dbReference type="Gene3D" id="2.60.40.420">
    <property type="entry name" value="Cupredoxins - blue copper proteins"/>
    <property type="match status" value="3"/>
</dbReference>
<keyword evidence="2" id="KW-0479">Metal-binding</keyword>
<dbReference type="Proteomes" id="UP000566819">
    <property type="component" value="Unassembled WGS sequence"/>
</dbReference>
<dbReference type="InterPro" id="IPR033138">
    <property type="entry name" value="Cu_oxidase_CS"/>
</dbReference>
<comment type="caution">
    <text evidence="9">The sequence shown here is derived from an EMBL/GenBank/DDBJ whole genome shotgun (WGS) entry which is preliminary data.</text>
</comment>
<accession>A0A8H4RPJ4</accession>
<dbReference type="SUPFAM" id="SSF49503">
    <property type="entry name" value="Cupredoxins"/>
    <property type="match status" value="3"/>
</dbReference>
<gene>
    <name evidence="9" type="ORF">G7Y89_g6052</name>
</gene>
<evidence type="ECO:0000256" key="5">
    <source>
        <dbReference type="SAM" id="SignalP"/>
    </source>
</evidence>
<feature type="signal peptide" evidence="5">
    <location>
        <begin position="1"/>
        <end position="27"/>
    </location>
</feature>
<evidence type="ECO:0000313" key="9">
    <source>
        <dbReference type="EMBL" id="KAF4632077.1"/>
    </source>
</evidence>
<evidence type="ECO:0008006" key="11">
    <source>
        <dbReference type="Google" id="ProtNLM"/>
    </source>
</evidence>
<dbReference type="GO" id="GO:0016491">
    <property type="term" value="F:oxidoreductase activity"/>
    <property type="evidence" value="ECO:0007669"/>
    <property type="project" value="UniProtKB-KW"/>
</dbReference>
<evidence type="ECO:0000259" key="7">
    <source>
        <dbReference type="Pfam" id="PF07731"/>
    </source>
</evidence>
<dbReference type="PROSITE" id="PS00079">
    <property type="entry name" value="MULTICOPPER_OXIDASE1"/>
    <property type="match status" value="1"/>
</dbReference>
<dbReference type="OrthoDB" id="2121828at2759"/>
<dbReference type="InterPro" id="IPR008972">
    <property type="entry name" value="Cupredoxin"/>
</dbReference>
<evidence type="ECO:0000256" key="1">
    <source>
        <dbReference type="ARBA" id="ARBA00010609"/>
    </source>
</evidence>
<protein>
    <recommendedName>
        <fullName evidence="11">Laccase</fullName>
    </recommendedName>
</protein>
<dbReference type="Pfam" id="PF07731">
    <property type="entry name" value="Cu-oxidase_2"/>
    <property type="match status" value="1"/>
</dbReference>
<evidence type="ECO:0000313" key="10">
    <source>
        <dbReference type="Proteomes" id="UP000566819"/>
    </source>
</evidence>
<dbReference type="CDD" id="cd13880">
    <property type="entry name" value="CuRO_2_MaLCC_like"/>
    <property type="match status" value="1"/>
</dbReference>
<dbReference type="Pfam" id="PF07732">
    <property type="entry name" value="Cu-oxidase_3"/>
    <property type="match status" value="1"/>
</dbReference>
<dbReference type="FunFam" id="2.60.40.420:FF:000021">
    <property type="entry name" value="Extracellular dihydrogeodin oxidase/laccase"/>
    <property type="match status" value="1"/>
</dbReference>
<sequence length="599" mass="65594">MKIRSLAALPWGTLAVASFQWAKVVHCQANYSELSVPFLQTTNPPLPQGFPWGPRTANNTNPYTDSPVTGVIRAYDFTISRAQKAPDGYLKDVLLVNGQFPAPLIEVNWGDTIQVTVHNEIEGPGEGVALHWHGILQKTSQWFDGVPGTSQCPIPPGGTFTYSFIADLYGTTWYHSHYSAQYAGGLIGPLIVHGPETVRYDIDKGPIILSDYYHRPYLSIVEDVVGKNVSLIAPLSDNNMINGRNNFNCSTVTPGDTTPCKNNAGIPNFNFTPGKVHRLRLINAGAEGVQKFTVDGHNMTVIANDFVPIIPYETQVVTLGIGQRTDVLITGLQNPTGSYLMRSTIARGGCSLSNQPDATAIVYYNYAALSKGTPNTTAWPAFLNSVQNQCANDNLTLTQPWFPIAPDLAPPTTETIDITFGQNSSGNFEWLMNNSTFRADYNAPLLLLANTGNDSFPLHPEWNVHNFGSNSSVRLVIQNNGPPIAHPIHLHGHNYFVLNVGTGTWDGKTIIRQNNPQRRDVQMLPAGGFIVIQFEQDNPGAWPLHCHIAWHVSGGLYINVLERPADIAKLQIPSIMAQSCRDWGAFTNTTVVDQIDSGL</sequence>
<evidence type="ECO:0000256" key="3">
    <source>
        <dbReference type="ARBA" id="ARBA00023002"/>
    </source>
</evidence>
<feature type="chain" id="PRO_5034431266" description="Laccase" evidence="5">
    <location>
        <begin position="28"/>
        <end position="599"/>
    </location>
</feature>
<dbReference type="PROSITE" id="PS00080">
    <property type="entry name" value="MULTICOPPER_OXIDASE2"/>
    <property type="match status" value="1"/>
</dbReference>
<dbReference type="InterPro" id="IPR011707">
    <property type="entry name" value="Cu-oxidase-like_N"/>
</dbReference>
<keyword evidence="4" id="KW-0186">Copper</keyword>
<evidence type="ECO:0000256" key="2">
    <source>
        <dbReference type="ARBA" id="ARBA00022723"/>
    </source>
</evidence>
<keyword evidence="5" id="KW-0732">Signal</keyword>
<proteinExistence type="inferred from homology"/>
<comment type="similarity">
    <text evidence="1">Belongs to the multicopper oxidase family.</text>
</comment>